<dbReference type="InterPro" id="IPR002035">
    <property type="entry name" value="VWF_A"/>
</dbReference>
<gene>
    <name evidence="2" type="ORF">GCM10010842_35390</name>
</gene>
<dbReference type="InterPro" id="IPR011392">
    <property type="entry name" value="Tellurite-R_TerY"/>
</dbReference>
<dbReference type="RefSeq" id="WP_189059063.1">
    <property type="nucleotide sequence ID" value="NZ_BMOR01000028.1"/>
</dbReference>
<proteinExistence type="predicted"/>
<evidence type="ECO:0000313" key="2">
    <source>
        <dbReference type="EMBL" id="GGN45639.1"/>
    </source>
</evidence>
<reference evidence="3" key="1">
    <citation type="journal article" date="2019" name="Int. J. Syst. Evol. Microbiol.">
        <title>The Global Catalogue of Microorganisms (GCM) 10K type strain sequencing project: providing services to taxonomists for standard genome sequencing and annotation.</title>
        <authorList>
            <consortium name="The Broad Institute Genomics Platform"/>
            <consortium name="The Broad Institute Genome Sequencing Center for Infectious Disease"/>
            <person name="Wu L."/>
            <person name="Ma J."/>
        </authorList>
    </citation>
    <scope>NUCLEOTIDE SEQUENCE [LARGE SCALE GENOMIC DNA]</scope>
    <source>
        <strain evidence="3">JCM 16918</strain>
    </source>
</reference>
<dbReference type="PROSITE" id="PS50234">
    <property type="entry name" value="VWFA"/>
    <property type="match status" value="1"/>
</dbReference>
<dbReference type="Gene3D" id="3.40.50.410">
    <property type="entry name" value="von Willebrand factor, type A domain"/>
    <property type="match status" value="1"/>
</dbReference>
<accession>A0ABQ2JFX5</accession>
<comment type="caution">
    <text evidence="2">The sequence shown here is derived from an EMBL/GenBank/DDBJ whole genome shotgun (WGS) entry which is preliminary data.</text>
</comment>
<dbReference type="EMBL" id="BMOR01000028">
    <property type="protein sequence ID" value="GGN45639.1"/>
    <property type="molecule type" value="Genomic_DNA"/>
</dbReference>
<evidence type="ECO:0000313" key="3">
    <source>
        <dbReference type="Proteomes" id="UP000645517"/>
    </source>
</evidence>
<dbReference type="PIRSF" id="PIRSF020634">
    <property type="entry name" value="TerY_vWA"/>
    <property type="match status" value="1"/>
</dbReference>
<dbReference type="Proteomes" id="UP000645517">
    <property type="component" value="Unassembled WGS sequence"/>
</dbReference>
<dbReference type="InterPro" id="IPR036465">
    <property type="entry name" value="vWFA_dom_sf"/>
</dbReference>
<sequence>MFDQIPLPDEALASNTENRVPVVLLLDSSASMHGERIRELNLGLKAFGEDLRSDGLAMKRCDIAVVTFGGSVRVVSDFASADAFEHMTIIPNGDTPMGAAVTQAIEMIERRKQQYRDAGLKYYRPWIFLFTDGQPTDAWQNAAARARQGEEERKFAFFAFAVQGANLQILQEFSAKRPAMTLKGNRFREMFLWLSSSLRDVSRSTPGMQVALQKPSDEWTI</sequence>
<protein>
    <recommendedName>
        <fullName evidence="1">VWFA domain-containing protein</fullName>
    </recommendedName>
</protein>
<dbReference type="SUPFAM" id="SSF53300">
    <property type="entry name" value="vWA-like"/>
    <property type="match status" value="1"/>
</dbReference>
<evidence type="ECO:0000259" key="1">
    <source>
        <dbReference type="PROSITE" id="PS50234"/>
    </source>
</evidence>
<dbReference type="Pfam" id="PF00092">
    <property type="entry name" value="VWA"/>
    <property type="match status" value="1"/>
</dbReference>
<dbReference type="SMART" id="SM00327">
    <property type="entry name" value="VWA"/>
    <property type="match status" value="1"/>
</dbReference>
<name>A0ABQ2JFX5_9DEIO</name>
<feature type="domain" description="VWFA" evidence="1">
    <location>
        <begin position="21"/>
        <end position="201"/>
    </location>
</feature>
<keyword evidence="3" id="KW-1185">Reference proteome</keyword>
<organism evidence="2 3">
    <name type="scientific">Deinococcus daejeonensis</name>
    <dbReference type="NCBI Taxonomy" id="1007098"/>
    <lineage>
        <taxon>Bacteria</taxon>
        <taxon>Thermotogati</taxon>
        <taxon>Deinococcota</taxon>
        <taxon>Deinococci</taxon>
        <taxon>Deinococcales</taxon>
        <taxon>Deinococcaceae</taxon>
        <taxon>Deinococcus</taxon>
    </lineage>
</organism>